<evidence type="ECO:0000313" key="7">
    <source>
        <dbReference type="EMBL" id="KAK4110396.1"/>
    </source>
</evidence>
<dbReference type="Pfam" id="PF01375">
    <property type="entry name" value="Enterotoxin_a"/>
    <property type="match status" value="1"/>
</dbReference>
<evidence type="ECO:0000256" key="3">
    <source>
        <dbReference type="ARBA" id="ARBA00023026"/>
    </source>
</evidence>
<protein>
    <submittedName>
        <fullName evidence="7">ADP-ribosylation</fullName>
    </submittedName>
</protein>
<accession>A0AAN6TAI9</accession>
<feature type="chain" id="PRO_5042982322" evidence="6">
    <location>
        <begin position="22"/>
        <end position="251"/>
    </location>
</feature>
<evidence type="ECO:0000256" key="5">
    <source>
        <dbReference type="SAM" id="MobiDB-lite"/>
    </source>
</evidence>
<name>A0AAN6TAI9_9PEZI</name>
<feature type="region of interest" description="Disordered" evidence="5">
    <location>
        <begin position="167"/>
        <end position="251"/>
    </location>
</feature>
<reference evidence="7" key="2">
    <citation type="submission" date="2023-05" db="EMBL/GenBank/DDBJ databases">
        <authorList>
            <consortium name="Lawrence Berkeley National Laboratory"/>
            <person name="Steindorff A."/>
            <person name="Hensen N."/>
            <person name="Bonometti L."/>
            <person name="Westerberg I."/>
            <person name="Brannstrom I.O."/>
            <person name="Guillou S."/>
            <person name="Cros-Aarteil S."/>
            <person name="Calhoun S."/>
            <person name="Haridas S."/>
            <person name="Kuo A."/>
            <person name="Mondo S."/>
            <person name="Pangilinan J."/>
            <person name="Riley R."/>
            <person name="Labutti K."/>
            <person name="Andreopoulos B."/>
            <person name="Lipzen A."/>
            <person name="Chen C."/>
            <person name="Yanf M."/>
            <person name="Daum C."/>
            <person name="Ng V."/>
            <person name="Clum A."/>
            <person name="Ohm R."/>
            <person name="Martin F."/>
            <person name="Silar P."/>
            <person name="Natvig D."/>
            <person name="Lalanne C."/>
            <person name="Gautier V."/>
            <person name="Ament-Velasquez S.L."/>
            <person name="Kruys A."/>
            <person name="Hutchinson M.I."/>
            <person name="Powell A.J."/>
            <person name="Barry K."/>
            <person name="Miller A.N."/>
            <person name="Grigoriev I.V."/>
            <person name="Debuchy R."/>
            <person name="Gladieux P."/>
            <person name="Thoren M.H."/>
            <person name="Johannesson H."/>
        </authorList>
    </citation>
    <scope>NUCLEOTIDE SEQUENCE</scope>
    <source>
        <strain evidence="7">CBS 508.74</strain>
    </source>
</reference>
<dbReference type="EMBL" id="MU853351">
    <property type="protein sequence ID" value="KAK4110396.1"/>
    <property type="molecule type" value="Genomic_DNA"/>
</dbReference>
<dbReference type="Proteomes" id="UP001302812">
    <property type="component" value="Unassembled WGS sequence"/>
</dbReference>
<dbReference type="SUPFAM" id="SSF56399">
    <property type="entry name" value="ADP-ribosylation"/>
    <property type="match status" value="1"/>
</dbReference>
<dbReference type="InterPro" id="IPR001144">
    <property type="entry name" value="Enterotoxin_A"/>
</dbReference>
<dbReference type="GO" id="GO:0090729">
    <property type="term" value="F:toxin activity"/>
    <property type="evidence" value="ECO:0007669"/>
    <property type="project" value="UniProtKB-KW"/>
</dbReference>
<keyword evidence="1" id="KW-0800">Toxin</keyword>
<dbReference type="RefSeq" id="XP_064667966.1">
    <property type="nucleotide sequence ID" value="XM_064818379.1"/>
</dbReference>
<evidence type="ECO:0000313" key="8">
    <source>
        <dbReference type="Proteomes" id="UP001302812"/>
    </source>
</evidence>
<feature type="compositionally biased region" description="Gly residues" evidence="5">
    <location>
        <begin position="225"/>
        <end position="235"/>
    </location>
</feature>
<sequence length="251" mass="27169">MANWKFSFFFLLVSLLGAALAVPDNVYRADQRDPNAIRTSRGFKSRGSDQGISLIEHVSKVYGKGHSPMRDPWISTSEREDIGKLPTVSKPCWVYVIDTKDIANRFESADGAFQKEGKENPHKDEKEWAAKLDIPQTSIKEFYRMWNDKGTLKRSKVYTWDTWAQREQENDGQDGNGKGKGGKGGKGKGGKGKGGKGQGGKGKGGKGKGGKGQGGKGKGGKGKGGKGQGGLGKGKGTFRNGRRHQAVYVTF</sequence>
<evidence type="ECO:0000256" key="6">
    <source>
        <dbReference type="SAM" id="SignalP"/>
    </source>
</evidence>
<dbReference type="Gene3D" id="3.90.210.10">
    <property type="entry name" value="Heat-Labile Enterotoxin, subunit A"/>
    <property type="match status" value="1"/>
</dbReference>
<keyword evidence="3" id="KW-0843">Virulence</keyword>
<keyword evidence="4" id="KW-1015">Disulfide bond</keyword>
<keyword evidence="8" id="KW-1185">Reference proteome</keyword>
<evidence type="ECO:0000256" key="2">
    <source>
        <dbReference type="ARBA" id="ARBA00022729"/>
    </source>
</evidence>
<proteinExistence type="predicted"/>
<gene>
    <name evidence="7" type="ORF">N656DRAFT_812425</name>
</gene>
<reference evidence="7" key="1">
    <citation type="journal article" date="2023" name="Mol. Phylogenet. Evol.">
        <title>Genome-scale phylogeny and comparative genomics of the fungal order Sordariales.</title>
        <authorList>
            <person name="Hensen N."/>
            <person name="Bonometti L."/>
            <person name="Westerberg I."/>
            <person name="Brannstrom I.O."/>
            <person name="Guillou S."/>
            <person name="Cros-Aarteil S."/>
            <person name="Calhoun S."/>
            <person name="Haridas S."/>
            <person name="Kuo A."/>
            <person name="Mondo S."/>
            <person name="Pangilinan J."/>
            <person name="Riley R."/>
            <person name="LaButti K."/>
            <person name="Andreopoulos B."/>
            <person name="Lipzen A."/>
            <person name="Chen C."/>
            <person name="Yan M."/>
            <person name="Daum C."/>
            <person name="Ng V."/>
            <person name="Clum A."/>
            <person name="Steindorff A."/>
            <person name="Ohm R.A."/>
            <person name="Martin F."/>
            <person name="Silar P."/>
            <person name="Natvig D.O."/>
            <person name="Lalanne C."/>
            <person name="Gautier V."/>
            <person name="Ament-Velasquez S.L."/>
            <person name="Kruys A."/>
            <person name="Hutchinson M.I."/>
            <person name="Powell A.J."/>
            <person name="Barry K."/>
            <person name="Miller A.N."/>
            <person name="Grigoriev I.V."/>
            <person name="Debuchy R."/>
            <person name="Gladieux P."/>
            <person name="Hiltunen Thoren M."/>
            <person name="Johannesson H."/>
        </authorList>
    </citation>
    <scope>NUCLEOTIDE SEQUENCE</scope>
    <source>
        <strain evidence="7">CBS 508.74</strain>
    </source>
</reference>
<keyword evidence="2 6" id="KW-0732">Signal</keyword>
<comment type="caution">
    <text evidence="7">The sequence shown here is derived from an EMBL/GenBank/DDBJ whole genome shotgun (WGS) entry which is preliminary data.</text>
</comment>
<feature type="compositionally biased region" description="Basic residues" evidence="5">
    <location>
        <begin position="180"/>
        <end position="194"/>
    </location>
</feature>
<dbReference type="GeneID" id="89942505"/>
<feature type="signal peptide" evidence="6">
    <location>
        <begin position="1"/>
        <end position="21"/>
    </location>
</feature>
<dbReference type="AlphaFoldDB" id="A0AAN6TAI9"/>
<organism evidence="7 8">
    <name type="scientific">Canariomyces notabilis</name>
    <dbReference type="NCBI Taxonomy" id="2074819"/>
    <lineage>
        <taxon>Eukaryota</taxon>
        <taxon>Fungi</taxon>
        <taxon>Dikarya</taxon>
        <taxon>Ascomycota</taxon>
        <taxon>Pezizomycotina</taxon>
        <taxon>Sordariomycetes</taxon>
        <taxon>Sordariomycetidae</taxon>
        <taxon>Sordariales</taxon>
        <taxon>Chaetomiaceae</taxon>
        <taxon>Canariomyces</taxon>
    </lineage>
</organism>
<evidence type="ECO:0000256" key="4">
    <source>
        <dbReference type="ARBA" id="ARBA00023157"/>
    </source>
</evidence>
<evidence type="ECO:0000256" key="1">
    <source>
        <dbReference type="ARBA" id="ARBA00022656"/>
    </source>
</evidence>